<gene>
    <name evidence="2" type="ORF">MM415A04830_0004</name>
    <name evidence="1" type="ORF">MM415B00647_0028</name>
</gene>
<name>A0A6M3J1D4_9ZZZZ</name>
<dbReference type="EMBL" id="MT141691">
    <property type="protein sequence ID" value="QJA69265.1"/>
    <property type="molecule type" value="Genomic_DNA"/>
</dbReference>
<reference evidence="1" key="1">
    <citation type="submission" date="2020-03" db="EMBL/GenBank/DDBJ databases">
        <title>The deep terrestrial virosphere.</title>
        <authorList>
            <person name="Holmfeldt K."/>
            <person name="Nilsson E."/>
            <person name="Simone D."/>
            <person name="Lopez-Fernandez M."/>
            <person name="Wu X."/>
            <person name="de Brujin I."/>
            <person name="Lundin D."/>
            <person name="Andersson A."/>
            <person name="Bertilsson S."/>
            <person name="Dopson M."/>
        </authorList>
    </citation>
    <scope>NUCLEOTIDE SEQUENCE</scope>
    <source>
        <strain evidence="2">MM415A04830</strain>
        <strain evidence="1">MM415B00647</strain>
    </source>
</reference>
<dbReference type="AlphaFoldDB" id="A0A6M3J1D4"/>
<dbReference type="EMBL" id="MT141491">
    <property type="protein sequence ID" value="QJA63155.1"/>
    <property type="molecule type" value="Genomic_DNA"/>
</dbReference>
<evidence type="ECO:0000313" key="1">
    <source>
        <dbReference type="EMBL" id="QJA63155.1"/>
    </source>
</evidence>
<organism evidence="1">
    <name type="scientific">viral metagenome</name>
    <dbReference type="NCBI Taxonomy" id="1070528"/>
    <lineage>
        <taxon>unclassified sequences</taxon>
        <taxon>metagenomes</taxon>
        <taxon>organismal metagenomes</taxon>
    </lineage>
</organism>
<evidence type="ECO:0000313" key="2">
    <source>
        <dbReference type="EMBL" id="QJA69265.1"/>
    </source>
</evidence>
<protein>
    <submittedName>
        <fullName evidence="1">Uncharacterized protein</fullName>
    </submittedName>
</protein>
<sequence>MSHATNPFDFLYGMDNLMTYLKRIVEEGDDPTNDPYFNAMDESGGNFDDAFSMGVEAGRVKLANEILKQYL</sequence>
<proteinExistence type="predicted"/>
<accession>A0A6M3J1D4</accession>